<evidence type="ECO:0000256" key="3">
    <source>
        <dbReference type="ARBA" id="ARBA00022605"/>
    </source>
</evidence>
<comment type="catalytic activity">
    <reaction evidence="11 13">
        <text>(S)-2,3,4,5-tetrahydrodipicolinate + NADP(+) + H2O = (2S,4S)-4-hydroxy-2,3,4,5-tetrahydrodipicolinate + NADPH + H(+)</text>
        <dbReference type="Rhea" id="RHEA:35331"/>
        <dbReference type="ChEBI" id="CHEBI:15377"/>
        <dbReference type="ChEBI" id="CHEBI:15378"/>
        <dbReference type="ChEBI" id="CHEBI:16845"/>
        <dbReference type="ChEBI" id="CHEBI:57783"/>
        <dbReference type="ChEBI" id="CHEBI:58349"/>
        <dbReference type="ChEBI" id="CHEBI:67139"/>
        <dbReference type="EC" id="1.17.1.8"/>
    </reaction>
</comment>
<dbReference type="Gene3D" id="3.30.360.10">
    <property type="entry name" value="Dihydrodipicolinate Reductase, domain 2"/>
    <property type="match status" value="1"/>
</dbReference>
<sequence length="282" mass="29040">MPQPIKIAIAGALGRMGRQMAEVVEADSRLALVARFHRSDASGAGLVGRDEALAVADVVIDFTAPAASASLARVCAERGGPALVIGSTGFDAAELAVIADASKVVPIVRSGSFSLGLNMLIGLVEQAARALDPEDWDIEIFEAHHRHKVDAPSGTALMLGEAAAKGCGVDIDVVAVRSRDGMIGARRPGDIGFAVIRGGSIVGDHSVSFCAEGETVTLSHSAGDRGMFAHGAVAAALFVMGRSPGEYDMLDVLGLGKHEQLASSAVERTAQPANNSLLIRKV</sequence>
<dbReference type="PANTHER" id="PTHR20836:SF0">
    <property type="entry name" value="4-HYDROXY-TETRAHYDRODIPICOLINATE REDUCTASE 1, CHLOROPLASTIC-RELATED"/>
    <property type="match status" value="1"/>
</dbReference>
<comment type="similarity">
    <text evidence="1 13">Belongs to the DapB family.</text>
</comment>
<gene>
    <name evidence="13 16" type="primary">dapB</name>
    <name evidence="16" type="ORF">ABVQ20_11225</name>
</gene>
<evidence type="ECO:0000256" key="4">
    <source>
        <dbReference type="ARBA" id="ARBA00022857"/>
    </source>
</evidence>
<dbReference type="PROSITE" id="PS01298">
    <property type="entry name" value="DAPB"/>
    <property type="match status" value="1"/>
</dbReference>
<comment type="pathway">
    <text evidence="9 13">Amino-acid biosynthesis; L-lysine biosynthesis via DAP pathway; (S)-tetrahydrodipicolinate from L-aspartate: step 4/4.</text>
</comment>
<evidence type="ECO:0000256" key="2">
    <source>
        <dbReference type="ARBA" id="ARBA00022490"/>
    </source>
</evidence>
<evidence type="ECO:0000313" key="16">
    <source>
        <dbReference type="EMBL" id="MET2827544.1"/>
    </source>
</evidence>
<keyword evidence="8 13" id="KW-0457">Lysine biosynthesis</keyword>
<evidence type="ECO:0000256" key="9">
    <source>
        <dbReference type="ARBA" id="ARBA00037922"/>
    </source>
</evidence>
<feature type="active site" description="Proton donor/acceptor" evidence="13">
    <location>
        <position position="144"/>
    </location>
</feature>
<evidence type="ECO:0000256" key="6">
    <source>
        <dbReference type="ARBA" id="ARBA00023002"/>
    </source>
</evidence>
<evidence type="ECO:0000256" key="12">
    <source>
        <dbReference type="ARBA" id="ARBA00049396"/>
    </source>
</evidence>
<dbReference type="EMBL" id="JBEWSZ010000001">
    <property type="protein sequence ID" value="MET2827544.1"/>
    <property type="molecule type" value="Genomic_DNA"/>
</dbReference>
<organism evidence="16 17">
    <name type="scientific">Mesorhizobium shangrilense</name>
    <dbReference type="NCBI Taxonomy" id="460060"/>
    <lineage>
        <taxon>Bacteria</taxon>
        <taxon>Pseudomonadati</taxon>
        <taxon>Pseudomonadota</taxon>
        <taxon>Alphaproteobacteria</taxon>
        <taxon>Hyphomicrobiales</taxon>
        <taxon>Phyllobacteriaceae</taxon>
        <taxon>Mesorhizobium</taxon>
    </lineage>
</organism>
<dbReference type="InterPro" id="IPR036291">
    <property type="entry name" value="NAD(P)-bd_dom_sf"/>
</dbReference>
<evidence type="ECO:0000256" key="11">
    <source>
        <dbReference type="ARBA" id="ARBA00049080"/>
    </source>
</evidence>
<keyword evidence="7 13" id="KW-0520">NAD</keyword>
<feature type="binding site" evidence="13">
    <location>
        <begin position="11"/>
        <end position="16"/>
    </location>
    <ligand>
        <name>NAD(+)</name>
        <dbReference type="ChEBI" id="CHEBI:57540"/>
    </ligand>
</feature>
<dbReference type="GO" id="GO:0008839">
    <property type="term" value="F:4-hydroxy-tetrahydrodipicolinate reductase"/>
    <property type="evidence" value="ECO:0007669"/>
    <property type="project" value="UniProtKB-EC"/>
</dbReference>
<name>A0ABV2DBW9_9HYPH</name>
<comment type="caution">
    <text evidence="13">Was originally thought to be a dihydrodipicolinate reductase (DHDPR), catalyzing the conversion of dihydrodipicolinate to tetrahydrodipicolinate. However, it was shown in E.coli that the substrate of the enzymatic reaction is not dihydrodipicolinate (DHDP) but in fact (2S,4S)-4-hydroxy-2,3,4,5-tetrahydrodipicolinic acid (HTPA), the product released by the DapA-catalyzed reaction.</text>
</comment>
<dbReference type="RefSeq" id="WP_354462159.1">
    <property type="nucleotide sequence ID" value="NZ_JBEWSZ010000001.1"/>
</dbReference>
<evidence type="ECO:0000259" key="15">
    <source>
        <dbReference type="Pfam" id="PF05173"/>
    </source>
</evidence>
<keyword evidence="2 13" id="KW-0963">Cytoplasm</keyword>
<reference evidence="16 17" key="1">
    <citation type="submission" date="2024-06" db="EMBL/GenBank/DDBJ databases">
        <authorList>
            <person name="Kim D.-U."/>
        </authorList>
    </citation>
    <scope>NUCLEOTIDE SEQUENCE [LARGE SCALE GENOMIC DNA]</scope>
    <source>
        <strain evidence="16 17">KACC15460</strain>
    </source>
</reference>
<proteinExistence type="inferred from homology"/>
<keyword evidence="5 13" id="KW-0220">Diaminopimelate biosynthesis</keyword>
<feature type="binding site" evidence="13">
    <location>
        <position position="145"/>
    </location>
    <ligand>
        <name>(S)-2,3,4,5-tetrahydrodipicolinate</name>
        <dbReference type="ChEBI" id="CHEBI:16845"/>
    </ligand>
</feature>
<feature type="domain" description="Dihydrodipicolinate reductase C-terminal" evidence="15">
    <location>
        <begin position="116"/>
        <end position="253"/>
    </location>
</feature>
<keyword evidence="4 13" id="KW-0521">NADP</keyword>
<evidence type="ECO:0000256" key="13">
    <source>
        <dbReference type="HAMAP-Rule" id="MF_00102"/>
    </source>
</evidence>
<keyword evidence="17" id="KW-1185">Reference proteome</keyword>
<evidence type="ECO:0000256" key="7">
    <source>
        <dbReference type="ARBA" id="ARBA00023027"/>
    </source>
</evidence>
<feature type="binding site" evidence="13">
    <location>
        <begin position="110"/>
        <end position="113"/>
    </location>
    <ligand>
        <name>NAD(+)</name>
        <dbReference type="ChEBI" id="CHEBI:57540"/>
    </ligand>
</feature>
<dbReference type="Pfam" id="PF01113">
    <property type="entry name" value="DapB_N"/>
    <property type="match status" value="1"/>
</dbReference>
<evidence type="ECO:0000256" key="1">
    <source>
        <dbReference type="ARBA" id="ARBA00006642"/>
    </source>
</evidence>
<evidence type="ECO:0000256" key="10">
    <source>
        <dbReference type="ARBA" id="ARBA00038983"/>
    </source>
</evidence>
<comment type="catalytic activity">
    <reaction evidence="12 13">
        <text>(S)-2,3,4,5-tetrahydrodipicolinate + NAD(+) + H2O = (2S,4S)-4-hydroxy-2,3,4,5-tetrahydrodipicolinate + NADH + H(+)</text>
        <dbReference type="Rhea" id="RHEA:35323"/>
        <dbReference type="ChEBI" id="CHEBI:15377"/>
        <dbReference type="ChEBI" id="CHEBI:15378"/>
        <dbReference type="ChEBI" id="CHEBI:16845"/>
        <dbReference type="ChEBI" id="CHEBI:57540"/>
        <dbReference type="ChEBI" id="CHEBI:57945"/>
        <dbReference type="ChEBI" id="CHEBI:67139"/>
        <dbReference type="EC" id="1.17.1.8"/>
    </reaction>
</comment>
<dbReference type="InterPro" id="IPR022664">
    <property type="entry name" value="DapB_N_CS"/>
</dbReference>
<comment type="subunit">
    <text evidence="13">Homotetramer.</text>
</comment>
<dbReference type="CDD" id="cd02274">
    <property type="entry name" value="DHDPR_N"/>
    <property type="match status" value="1"/>
</dbReference>
<dbReference type="SUPFAM" id="SSF55347">
    <property type="entry name" value="Glyceraldehyde-3-phosphate dehydrogenase-like, C-terminal domain"/>
    <property type="match status" value="1"/>
</dbReference>
<dbReference type="SUPFAM" id="SSF51735">
    <property type="entry name" value="NAD(P)-binding Rossmann-fold domains"/>
    <property type="match status" value="1"/>
</dbReference>
<protein>
    <recommendedName>
        <fullName evidence="10 13">4-hydroxy-tetrahydrodipicolinate reductase</fullName>
        <shortName evidence="13">HTPA reductase</shortName>
        <ecNumber evidence="10 13">1.17.1.8</ecNumber>
    </recommendedName>
</protein>
<feature type="binding site" evidence="13">
    <location>
        <position position="38"/>
    </location>
    <ligand>
        <name>NADP(+)</name>
        <dbReference type="ChEBI" id="CHEBI:58349"/>
    </ligand>
</feature>
<dbReference type="InterPro" id="IPR000846">
    <property type="entry name" value="DapB_N"/>
</dbReference>
<evidence type="ECO:0000259" key="14">
    <source>
        <dbReference type="Pfam" id="PF01113"/>
    </source>
</evidence>
<comment type="caution">
    <text evidence="13">Lacks conserved residue(s) required for the propagation of feature annotation.</text>
</comment>
<dbReference type="InterPro" id="IPR023940">
    <property type="entry name" value="DHDPR_bac"/>
</dbReference>
<comment type="function">
    <text evidence="13">Catalyzes the conversion of 4-hydroxy-tetrahydrodipicolinate (HTPA) to tetrahydrodipicolinate.</text>
</comment>
<dbReference type="EC" id="1.17.1.8" evidence="10 13"/>
<dbReference type="Pfam" id="PF05173">
    <property type="entry name" value="DapB_C"/>
    <property type="match status" value="1"/>
</dbReference>
<evidence type="ECO:0000313" key="17">
    <source>
        <dbReference type="Proteomes" id="UP001548832"/>
    </source>
</evidence>
<comment type="subcellular location">
    <subcellularLocation>
        <location evidence="13">Cytoplasm</location>
    </subcellularLocation>
</comment>
<feature type="active site" description="Proton donor" evidence="13">
    <location>
        <position position="148"/>
    </location>
</feature>
<comment type="caution">
    <text evidence="16">The sequence shown here is derived from an EMBL/GenBank/DDBJ whole genome shotgun (WGS) entry which is preliminary data.</text>
</comment>
<evidence type="ECO:0000256" key="5">
    <source>
        <dbReference type="ARBA" id="ARBA00022915"/>
    </source>
</evidence>
<feature type="binding site" evidence="13">
    <location>
        <begin position="86"/>
        <end position="88"/>
    </location>
    <ligand>
        <name>NAD(+)</name>
        <dbReference type="ChEBI" id="CHEBI:57540"/>
    </ligand>
</feature>
<evidence type="ECO:0000256" key="8">
    <source>
        <dbReference type="ARBA" id="ARBA00023154"/>
    </source>
</evidence>
<dbReference type="Proteomes" id="UP001548832">
    <property type="component" value="Unassembled WGS sequence"/>
</dbReference>
<dbReference type="PANTHER" id="PTHR20836">
    <property type="entry name" value="DIHYDRODIPICOLINATE REDUCTASE"/>
    <property type="match status" value="1"/>
</dbReference>
<dbReference type="Gene3D" id="3.40.50.720">
    <property type="entry name" value="NAD(P)-binding Rossmann-like Domain"/>
    <property type="match status" value="1"/>
</dbReference>
<dbReference type="NCBIfam" id="TIGR00036">
    <property type="entry name" value="dapB"/>
    <property type="match status" value="1"/>
</dbReference>
<keyword evidence="6 13" id="KW-0560">Oxidoreductase</keyword>
<keyword evidence="3 13" id="KW-0028">Amino-acid biosynthesis</keyword>
<feature type="domain" description="Dihydrodipicolinate reductase N-terminal" evidence="14">
    <location>
        <begin position="5"/>
        <end position="112"/>
    </location>
</feature>
<dbReference type="HAMAP" id="MF_00102">
    <property type="entry name" value="DapB"/>
    <property type="match status" value="1"/>
</dbReference>
<accession>A0ABV2DBW9</accession>
<feature type="binding site" evidence="13">
    <location>
        <begin position="154"/>
        <end position="155"/>
    </location>
    <ligand>
        <name>(S)-2,3,4,5-tetrahydrodipicolinate</name>
        <dbReference type="ChEBI" id="CHEBI:16845"/>
    </ligand>
</feature>
<dbReference type="PIRSF" id="PIRSF000161">
    <property type="entry name" value="DHPR"/>
    <property type="match status" value="1"/>
</dbReference>
<dbReference type="InterPro" id="IPR022663">
    <property type="entry name" value="DapB_C"/>
</dbReference>